<feature type="region of interest" description="Disordered" evidence="1">
    <location>
        <begin position="43"/>
        <end position="80"/>
    </location>
</feature>
<feature type="region of interest" description="Disordered" evidence="1">
    <location>
        <begin position="302"/>
        <end position="352"/>
    </location>
</feature>
<feature type="compositionally biased region" description="Basic residues" evidence="1">
    <location>
        <begin position="309"/>
        <end position="330"/>
    </location>
</feature>
<evidence type="ECO:0000313" key="4">
    <source>
        <dbReference type="Proteomes" id="UP000000763"/>
    </source>
</evidence>
<dbReference type="EMBL" id="AP003999">
    <property type="protein sequence ID" value="BAD27631.1"/>
    <property type="molecule type" value="Genomic_DNA"/>
</dbReference>
<feature type="compositionally biased region" description="Low complexity" evidence="1">
    <location>
        <begin position="124"/>
        <end position="133"/>
    </location>
</feature>
<reference evidence="2" key="1">
    <citation type="submission" date="2001-08" db="EMBL/GenBank/DDBJ databases">
        <title>Oryza sativa nipponbare(GA3) genomic DNA, chromosome 2, BAC clone:OJ1115_A05.</title>
        <authorList>
            <person name="Sasaki T."/>
            <person name="Matsumoto T."/>
            <person name="Yamamoto K."/>
        </authorList>
    </citation>
    <scope>NUCLEOTIDE SEQUENCE</scope>
</reference>
<dbReference type="EMBL" id="AP006161">
    <property type="protein sequence ID" value="BAD29584.1"/>
    <property type="molecule type" value="Genomic_DNA"/>
</dbReference>
<feature type="compositionally biased region" description="Basic residues" evidence="1">
    <location>
        <begin position="191"/>
        <end position="201"/>
    </location>
</feature>
<reference evidence="3" key="2">
    <citation type="submission" date="2003-01" db="EMBL/GenBank/DDBJ databases">
        <title>Oryza sativa nipponbare(GA3) genomic DNA, chromosome 2, BAC clone:B1267B06.</title>
        <authorList>
            <person name="Sasaki T."/>
            <person name="Matsumoto T."/>
            <person name="Katayose Y."/>
        </authorList>
    </citation>
    <scope>NUCLEOTIDE SEQUENCE</scope>
</reference>
<proteinExistence type="predicted"/>
<dbReference type="AlphaFoldDB" id="Q6EP36"/>
<organism evidence="3 4">
    <name type="scientific">Oryza sativa subsp. japonica</name>
    <name type="common">Rice</name>
    <dbReference type="NCBI Taxonomy" id="39947"/>
    <lineage>
        <taxon>Eukaryota</taxon>
        <taxon>Viridiplantae</taxon>
        <taxon>Streptophyta</taxon>
        <taxon>Embryophyta</taxon>
        <taxon>Tracheophyta</taxon>
        <taxon>Spermatophyta</taxon>
        <taxon>Magnoliopsida</taxon>
        <taxon>Liliopsida</taxon>
        <taxon>Poales</taxon>
        <taxon>Poaceae</taxon>
        <taxon>BOP clade</taxon>
        <taxon>Oryzoideae</taxon>
        <taxon>Oryzeae</taxon>
        <taxon>Oryzinae</taxon>
        <taxon>Oryza</taxon>
        <taxon>Oryza sativa</taxon>
    </lineage>
</organism>
<evidence type="ECO:0000313" key="2">
    <source>
        <dbReference type="EMBL" id="BAD27631.1"/>
    </source>
</evidence>
<feature type="region of interest" description="Disordered" evidence="1">
    <location>
        <begin position="99"/>
        <end position="204"/>
    </location>
</feature>
<feature type="compositionally biased region" description="Pro residues" evidence="1">
    <location>
        <begin position="150"/>
        <end position="162"/>
    </location>
</feature>
<dbReference type="Proteomes" id="UP000000763">
    <property type="component" value="Chromosome 2"/>
</dbReference>
<sequence length="352" mass="38527">MISVVYICTHVSIFFYLLPSLLDTWIRTYVADWVFAMQVPGQGGHHGGGPGSVAGEDEPDIGGAGGDGDGGGGGEDGGEAAAHLVDLHPLLDGVLPDDHLLRRAGHPHGPPPPPGRRPRRVRHPGGLPLRLPLPLHPPLHLPQRARPRAGGPPPHPPPPGPHLAPARRRGPRPRHRRHGHLRARREEAARRRQRRRRRRHDQRVLAGAAVLPGGRRRGVRVRRAAGVLHPRGAGADEVDEHGALPGDAVHGILPQQLPRLRRRRRHAGGVDTERPRRRQAGPLLLDAGRARGGQLRRVPRVREAPRVQAARRHGRRGGGARRCQGRRRRRGEGDGRLRRGQGGRRRDGCVDV</sequence>
<evidence type="ECO:0000256" key="1">
    <source>
        <dbReference type="SAM" id="MobiDB-lite"/>
    </source>
</evidence>
<reference evidence="4" key="3">
    <citation type="journal article" date="2005" name="Nature">
        <title>The map-based sequence of the rice genome.</title>
        <authorList>
            <consortium name="International rice genome sequencing project (IRGSP)"/>
            <person name="Matsumoto T."/>
            <person name="Wu J."/>
            <person name="Kanamori H."/>
            <person name="Katayose Y."/>
            <person name="Fujisawa M."/>
            <person name="Namiki N."/>
            <person name="Mizuno H."/>
            <person name="Yamamoto K."/>
            <person name="Antonio B.A."/>
            <person name="Baba T."/>
            <person name="Sakata K."/>
            <person name="Nagamura Y."/>
            <person name="Aoki H."/>
            <person name="Arikawa K."/>
            <person name="Arita K."/>
            <person name="Bito T."/>
            <person name="Chiden Y."/>
            <person name="Fujitsuka N."/>
            <person name="Fukunaka R."/>
            <person name="Hamada M."/>
            <person name="Harada C."/>
            <person name="Hayashi A."/>
            <person name="Hijishita S."/>
            <person name="Honda M."/>
            <person name="Hosokawa S."/>
            <person name="Ichikawa Y."/>
            <person name="Idonuma A."/>
            <person name="Iijima M."/>
            <person name="Ikeda M."/>
            <person name="Ikeno M."/>
            <person name="Ito K."/>
            <person name="Ito S."/>
            <person name="Ito T."/>
            <person name="Ito Y."/>
            <person name="Ito Y."/>
            <person name="Iwabuchi A."/>
            <person name="Kamiya K."/>
            <person name="Karasawa W."/>
            <person name="Kurita K."/>
            <person name="Katagiri S."/>
            <person name="Kikuta A."/>
            <person name="Kobayashi H."/>
            <person name="Kobayashi N."/>
            <person name="Machita K."/>
            <person name="Maehara T."/>
            <person name="Masukawa M."/>
            <person name="Mizubayashi T."/>
            <person name="Mukai Y."/>
            <person name="Nagasaki H."/>
            <person name="Nagata Y."/>
            <person name="Naito S."/>
            <person name="Nakashima M."/>
            <person name="Nakama Y."/>
            <person name="Nakamichi Y."/>
            <person name="Nakamura M."/>
            <person name="Meguro A."/>
            <person name="Negishi M."/>
            <person name="Ohta I."/>
            <person name="Ohta T."/>
            <person name="Okamoto M."/>
            <person name="Ono N."/>
            <person name="Saji S."/>
            <person name="Sakaguchi M."/>
            <person name="Sakai K."/>
            <person name="Shibata M."/>
            <person name="Shimokawa T."/>
            <person name="Song J."/>
            <person name="Takazaki Y."/>
            <person name="Terasawa K."/>
            <person name="Tsugane M."/>
            <person name="Tsuji K."/>
            <person name="Ueda S."/>
            <person name="Waki K."/>
            <person name="Yamagata H."/>
            <person name="Yamamoto M."/>
            <person name="Yamamoto S."/>
            <person name="Yamane H."/>
            <person name="Yoshiki S."/>
            <person name="Yoshihara R."/>
            <person name="Yukawa K."/>
            <person name="Zhong H."/>
            <person name="Yano M."/>
            <person name="Yuan Q."/>
            <person name="Ouyang S."/>
            <person name="Liu J."/>
            <person name="Jones K.M."/>
            <person name="Gansberger K."/>
            <person name="Moffat K."/>
            <person name="Hill J."/>
            <person name="Bera J."/>
            <person name="Fadrosh D."/>
            <person name="Jin S."/>
            <person name="Johri S."/>
            <person name="Kim M."/>
            <person name="Overton L."/>
            <person name="Reardon M."/>
            <person name="Tsitrin T."/>
            <person name="Vuong H."/>
            <person name="Weaver B."/>
            <person name="Ciecko A."/>
            <person name="Tallon L."/>
            <person name="Jackson J."/>
            <person name="Pai G."/>
            <person name="Aken S.V."/>
            <person name="Utterback T."/>
            <person name="Reidmuller S."/>
            <person name="Feldblyum T."/>
            <person name="Hsiao J."/>
            <person name="Zismann V."/>
            <person name="Iobst S."/>
            <person name="de Vazeille A.R."/>
            <person name="Buell C.R."/>
            <person name="Ying K."/>
            <person name="Li Y."/>
            <person name="Lu T."/>
            <person name="Huang Y."/>
            <person name="Zhao Q."/>
            <person name="Feng Q."/>
            <person name="Zhang L."/>
            <person name="Zhu J."/>
            <person name="Weng Q."/>
            <person name="Mu J."/>
            <person name="Lu Y."/>
            <person name="Fan D."/>
            <person name="Liu Y."/>
            <person name="Guan J."/>
            <person name="Zhang Y."/>
            <person name="Yu S."/>
            <person name="Liu X."/>
            <person name="Zhang Y."/>
            <person name="Hong G."/>
            <person name="Han B."/>
            <person name="Choisne N."/>
            <person name="Demange N."/>
            <person name="Orjeda G."/>
            <person name="Samain S."/>
            <person name="Cattolico L."/>
            <person name="Pelletier E."/>
            <person name="Couloux A."/>
            <person name="Segurens B."/>
            <person name="Wincker P."/>
            <person name="D'Hont A."/>
            <person name="Scarpelli C."/>
            <person name="Weissenbach J."/>
            <person name="Salanoubat M."/>
            <person name="Quetier F."/>
            <person name="Yu Y."/>
            <person name="Kim H.R."/>
            <person name="Rambo T."/>
            <person name="Currie J."/>
            <person name="Collura K."/>
            <person name="Luo M."/>
            <person name="Yang T."/>
            <person name="Ammiraju J.S.S."/>
            <person name="Engler F."/>
            <person name="Soderlund C."/>
            <person name="Wing R.A."/>
            <person name="Palmer L.E."/>
            <person name="de la Bastide M."/>
            <person name="Spiegel L."/>
            <person name="Nascimento L."/>
            <person name="Zutavern T."/>
            <person name="O'Shaughnessy A."/>
            <person name="Dike S."/>
            <person name="Dedhia N."/>
            <person name="Preston R."/>
            <person name="Balija V."/>
            <person name="McCombie W.R."/>
            <person name="Chow T."/>
            <person name="Chen H."/>
            <person name="Chung M."/>
            <person name="Chen C."/>
            <person name="Shaw J."/>
            <person name="Wu H."/>
            <person name="Hsiao K."/>
            <person name="Chao Y."/>
            <person name="Chu M."/>
            <person name="Cheng C."/>
            <person name="Hour A."/>
            <person name="Lee P."/>
            <person name="Lin S."/>
            <person name="Lin Y."/>
            <person name="Liou J."/>
            <person name="Liu S."/>
            <person name="Hsing Y."/>
            <person name="Raghuvanshi S."/>
            <person name="Mohanty A."/>
            <person name="Bharti A.K."/>
            <person name="Gaur A."/>
            <person name="Gupta V."/>
            <person name="Kumar D."/>
            <person name="Ravi V."/>
            <person name="Vij S."/>
            <person name="Kapur A."/>
            <person name="Khurana P."/>
            <person name="Khurana P."/>
            <person name="Khurana J.P."/>
            <person name="Tyagi A.K."/>
            <person name="Gaikwad K."/>
            <person name="Singh A."/>
            <person name="Dalal V."/>
            <person name="Srivastava S."/>
            <person name="Dixit A."/>
            <person name="Pal A.K."/>
            <person name="Ghazi I.A."/>
            <person name="Yadav M."/>
            <person name="Pandit A."/>
            <person name="Bhargava A."/>
            <person name="Sureshbabu K."/>
            <person name="Batra K."/>
            <person name="Sharma T.R."/>
            <person name="Mohapatra T."/>
            <person name="Singh N.K."/>
            <person name="Messing J."/>
            <person name="Nelson A.B."/>
            <person name="Fuks G."/>
            <person name="Kavchok S."/>
            <person name="Keizer G."/>
            <person name="Linton E."/>
            <person name="Llaca V."/>
            <person name="Song R."/>
            <person name="Tanyolac B."/>
            <person name="Young S."/>
            <person name="Ho-Il K."/>
            <person name="Hahn J.H."/>
            <person name="Sangsakoo G."/>
            <person name="Vanavichit A."/>
            <person name="de Mattos Luiz.A.T."/>
            <person name="Zimmer P.D."/>
            <person name="Malone G."/>
            <person name="Dellagostin O."/>
            <person name="de Oliveira A.C."/>
            <person name="Bevan M."/>
            <person name="Bancroft I."/>
            <person name="Minx P."/>
            <person name="Cordum H."/>
            <person name="Wilson R."/>
            <person name="Cheng Z."/>
            <person name="Jin W."/>
            <person name="Jiang J."/>
            <person name="Leong S.A."/>
            <person name="Iwama H."/>
            <person name="Gojobori T."/>
            <person name="Itoh T."/>
            <person name="Niimura Y."/>
            <person name="Fujii Y."/>
            <person name="Habara T."/>
            <person name="Sakai H."/>
            <person name="Sato Y."/>
            <person name="Wilson G."/>
            <person name="Kumar K."/>
            <person name="McCouch S."/>
            <person name="Juretic N."/>
            <person name="Hoen D."/>
            <person name="Wright S."/>
            <person name="Bruskiewich R."/>
            <person name="Bureau T."/>
            <person name="Miyao A."/>
            <person name="Hirochika H."/>
            <person name="Nishikawa T."/>
            <person name="Kadowaki K."/>
            <person name="Sugiura M."/>
            <person name="Burr B."/>
            <person name="Sasaki T."/>
        </authorList>
    </citation>
    <scope>NUCLEOTIDE SEQUENCE [LARGE SCALE GENOMIC DNA]</scope>
    <source>
        <strain evidence="4">cv. Nipponbare</strain>
    </source>
</reference>
<evidence type="ECO:0000313" key="3">
    <source>
        <dbReference type="EMBL" id="BAD29584.1"/>
    </source>
</evidence>
<feature type="compositionally biased region" description="Gly residues" evidence="1">
    <location>
        <begin position="62"/>
        <end position="75"/>
    </location>
</feature>
<feature type="compositionally biased region" description="Gly residues" evidence="1">
    <location>
        <begin position="43"/>
        <end position="52"/>
    </location>
</feature>
<name>Q6EP36_ORYSJ</name>
<gene>
    <name evidence="3" type="primary">B1267B06.37-2</name>
    <name evidence="2" type="synonym">OJ1115_A05.12-2</name>
</gene>
<feature type="compositionally biased region" description="Basic residues" evidence="1">
    <location>
        <begin position="165"/>
        <end position="183"/>
    </location>
</feature>
<accession>Q6EP36</accession>
<reference evidence="4" key="4">
    <citation type="journal article" date="2008" name="Nucleic Acids Res.">
        <title>The rice annotation project database (RAP-DB): 2008 update.</title>
        <authorList>
            <consortium name="The rice annotation project (RAP)"/>
        </authorList>
    </citation>
    <scope>GENOME REANNOTATION</scope>
    <source>
        <strain evidence="4">cv. Nipponbare</strain>
    </source>
</reference>
<protein>
    <submittedName>
        <fullName evidence="3">Uncharacterized protein</fullName>
    </submittedName>
</protein>